<evidence type="ECO:0000259" key="3">
    <source>
        <dbReference type="Pfam" id="PF02770"/>
    </source>
</evidence>
<dbReference type="PIRSF" id="PIRSF016578">
    <property type="entry name" value="HsaA"/>
    <property type="match status" value="1"/>
</dbReference>
<dbReference type="SUPFAM" id="SSF56645">
    <property type="entry name" value="Acyl-CoA dehydrogenase NM domain-like"/>
    <property type="match status" value="1"/>
</dbReference>
<dbReference type="InterPro" id="IPR046373">
    <property type="entry name" value="Acyl-CoA_Oxase/DH_mid-dom_sf"/>
</dbReference>
<gene>
    <name evidence="6" type="primary">ydbM</name>
    <name evidence="6" type="ORF">BACCIP111883_00699</name>
</gene>
<feature type="domain" description="Acyl-CoA oxidase/dehydrogenase middle" evidence="3">
    <location>
        <begin position="128"/>
        <end position="220"/>
    </location>
</feature>
<evidence type="ECO:0000259" key="5">
    <source>
        <dbReference type="Pfam" id="PF08028"/>
    </source>
</evidence>
<dbReference type="Pfam" id="PF02771">
    <property type="entry name" value="Acyl-CoA_dh_N"/>
    <property type="match status" value="1"/>
</dbReference>
<dbReference type="PANTHER" id="PTHR43884:SF25">
    <property type="entry name" value="ACYL-COA DEHYDROGENASE YDBM-RELATED"/>
    <property type="match status" value="1"/>
</dbReference>
<keyword evidence="7" id="KW-1185">Reference proteome</keyword>
<sequence length="388" mass="43754">MNGIRNFALTEKQKMIAKKAEELATVFSKRAAHYDRVAEFPFRNFQDIKHAGFLDLTIPSRYGGQGAGLYDFLLLQETLAQGDGPTALSLGWHLGILMNVSIYNSWQESIYKQICKEIIQENKLINSAHSEAKTGSPARGGKPITTAKKMPNGEWIINGRKNFTSLAPVLDFFIISASIENTEDVGEFLLKREWSGISIEETWNSMSMRATRSDDLLINEVTAPQEALLYVKKKETPKPQGWLLHIPACYLGIAISARNEAIRFAETYQPNSLPHPIKNVPKVRDRVAKMDLDLASARHFLYSVARYWDDKPEERDQLLGELAAVKLIATNTAIKVVDEAMRIVGAQSLHVDHPLQRYYRDVRAGLHNPPADELTMDILAKQAFEQEF</sequence>
<dbReference type="Gene3D" id="1.10.540.10">
    <property type="entry name" value="Acyl-CoA dehydrogenase/oxidase, N-terminal domain"/>
    <property type="match status" value="1"/>
</dbReference>
<dbReference type="Gene3D" id="2.40.110.10">
    <property type="entry name" value="Butyryl-CoA Dehydrogenase, subunit A, domain 2"/>
    <property type="match status" value="1"/>
</dbReference>
<keyword evidence="1" id="KW-0285">Flavoprotein</keyword>
<dbReference type="SUPFAM" id="SSF47203">
    <property type="entry name" value="Acyl-CoA dehydrogenase C-terminal domain-like"/>
    <property type="match status" value="1"/>
</dbReference>
<dbReference type="GO" id="GO:0016491">
    <property type="term" value="F:oxidoreductase activity"/>
    <property type="evidence" value="ECO:0007669"/>
    <property type="project" value="UniProtKB-KW"/>
</dbReference>
<dbReference type="Gene3D" id="1.20.140.10">
    <property type="entry name" value="Butyryl-CoA Dehydrogenase, subunit A, domain 3"/>
    <property type="match status" value="1"/>
</dbReference>
<feature type="domain" description="Acyl-CoA dehydrogenase/oxidase N-terminal" evidence="4">
    <location>
        <begin position="10"/>
        <end position="99"/>
    </location>
</feature>
<accession>A0ABM8YJE6</accession>
<dbReference type="InterPro" id="IPR037069">
    <property type="entry name" value="AcylCoA_DH/ox_N_sf"/>
</dbReference>
<reference evidence="6 7" key="1">
    <citation type="submission" date="2021-10" db="EMBL/GenBank/DDBJ databases">
        <authorList>
            <person name="Criscuolo A."/>
        </authorList>
    </citation>
    <scope>NUCLEOTIDE SEQUENCE [LARGE SCALE GENOMIC DNA]</scope>
    <source>
        <strain evidence="7">CIP 111883</strain>
    </source>
</reference>
<name>A0ABM8YJE6_9BACI</name>
<dbReference type="Pfam" id="PF02770">
    <property type="entry name" value="Acyl-CoA_dh_M"/>
    <property type="match status" value="1"/>
</dbReference>
<evidence type="ECO:0000259" key="4">
    <source>
        <dbReference type="Pfam" id="PF02771"/>
    </source>
</evidence>
<organism evidence="6 7">
    <name type="scientific">Sutcliffiella rhizosphaerae</name>
    <dbReference type="NCBI Taxonomy" id="2880967"/>
    <lineage>
        <taxon>Bacteria</taxon>
        <taxon>Bacillati</taxon>
        <taxon>Bacillota</taxon>
        <taxon>Bacilli</taxon>
        <taxon>Bacillales</taxon>
        <taxon>Bacillaceae</taxon>
        <taxon>Sutcliffiella</taxon>
    </lineage>
</organism>
<dbReference type="InterPro" id="IPR036250">
    <property type="entry name" value="AcylCo_DH-like_C"/>
</dbReference>
<dbReference type="InterPro" id="IPR006091">
    <property type="entry name" value="Acyl-CoA_Oxase/DH_mid-dom"/>
</dbReference>
<evidence type="ECO:0000256" key="1">
    <source>
        <dbReference type="ARBA" id="ARBA00022630"/>
    </source>
</evidence>
<dbReference type="Proteomes" id="UP000789833">
    <property type="component" value="Unassembled WGS sequence"/>
</dbReference>
<dbReference type="Pfam" id="PF08028">
    <property type="entry name" value="Acyl-CoA_dh_2"/>
    <property type="match status" value="1"/>
</dbReference>
<dbReference type="InterPro" id="IPR009100">
    <property type="entry name" value="AcylCoA_DH/oxidase_NM_dom_sf"/>
</dbReference>
<proteinExistence type="predicted"/>
<dbReference type="InterPro" id="IPR013786">
    <property type="entry name" value="AcylCoA_DH/ox_N"/>
</dbReference>
<evidence type="ECO:0000313" key="6">
    <source>
        <dbReference type="EMBL" id="CAG9619931.1"/>
    </source>
</evidence>
<dbReference type="RefSeq" id="WP_230499854.1">
    <property type="nucleotide sequence ID" value="NZ_CAKJTJ010000002.1"/>
</dbReference>
<dbReference type="CDD" id="cd00567">
    <property type="entry name" value="ACAD"/>
    <property type="match status" value="1"/>
</dbReference>
<keyword evidence="2 6" id="KW-0560">Oxidoreductase</keyword>
<dbReference type="PANTHER" id="PTHR43884">
    <property type="entry name" value="ACYL-COA DEHYDROGENASE"/>
    <property type="match status" value="1"/>
</dbReference>
<dbReference type="InterPro" id="IPR013107">
    <property type="entry name" value="Acyl-CoA_DH_C"/>
</dbReference>
<feature type="domain" description="Acyl-CoA dehydrogenase C-terminal" evidence="5">
    <location>
        <begin position="247"/>
        <end position="365"/>
    </location>
</feature>
<dbReference type="EC" id="1.3.99.-" evidence="6"/>
<dbReference type="EMBL" id="CAKJTJ010000002">
    <property type="protein sequence ID" value="CAG9619931.1"/>
    <property type="molecule type" value="Genomic_DNA"/>
</dbReference>
<evidence type="ECO:0000313" key="7">
    <source>
        <dbReference type="Proteomes" id="UP000789833"/>
    </source>
</evidence>
<comment type="caution">
    <text evidence="6">The sequence shown here is derived from an EMBL/GenBank/DDBJ whole genome shotgun (WGS) entry which is preliminary data.</text>
</comment>
<evidence type="ECO:0000256" key="2">
    <source>
        <dbReference type="ARBA" id="ARBA00023002"/>
    </source>
</evidence>
<protein>
    <submittedName>
        <fullName evidence="6">Acyl-CoA dehydrogenase YdbM</fullName>
        <ecNumber evidence="6">1.3.99.-</ecNumber>
    </submittedName>
</protein>